<evidence type="ECO:0000313" key="4">
    <source>
        <dbReference type="Proteomes" id="UP000256923"/>
    </source>
</evidence>
<dbReference type="Proteomes" id="UP000786185">
    <property type="component" value="Unassembled WGS sequence"/>
</dbReference>
<dbReference type="EMBL" id="CP034672">
    <property type="protein sequence ID" value="AZS24748.1"/>
    <property type="molecule type" value="Genomic_DNA"/>
</dbReference>
<dbReference type="Proteomes" id="UP000722957">
    <property type="component" value="Unassembled WGS sequence"/>
</dbReference>
<proteinExistence type="predicted"/>
<dbReference type="SUPFAM" id="SSF52402">
    <property type="entry name" value="Adenine nucleotide alpha hydrolases-like"/>
    <property type="match status" value="1"/>
</dbReference>
<dbReference type="RefSeq" id="WP_019282755.1">
    <property type="nucleotide sequence ID" value="NZ_CP023054.1"/>
</dbReference>
<gene>
    <name evidence="1" type="ORF">DYL72_06500</name>
    <name evidence="2" type="ORF">EAY07_19655</name>
    <name evidence="3" type="ORF">ERJ77_09270</name>
</gene>
<keyword evidence="1" id="KW-0808">Transferase</keyword>
<reference evidence="3 5" key="2">
    <citation type="journal article" date="2021" name="PeerJ">
        <title>Analysis of 44 Vibrio anguillarum genomes reveals high genetic diversity.</title>
        <authorList>
            <person name="Hansen M.J."/>
            <person name="Dalsgaard I."/>
        </authorList>
    </citation>
    <scope>NUCLEOTIDE SEQUENCE</scope>
    <source>
        <strain evidence="2 5">17-16730-2A</strain>
        <strain evidence="3">850617-1/1</strain>
    </source>
</reference>
<name>A0A289GFJ0_VIBAN</name>
<evidence type="ECO:0000313" key="2">
    <source>
        <dbReference type="EMBL" id="MBF4274188.1"/>
    </source>
</evidence>
<dbReference type="InterPro" id="IPR020022">
    <property type="entry name" value="N-acetyl_sugar_amidoTrfase"/>
</dbReference>
<reference evidence="1 4" key="1">
    <citation type="submission" date="2018-12" db="EMBL/GenBank/DDBJ databases">
        <title>Characterization and Draft Genome of Vibrio anguillarum J360 Marine Pathogen Isolated from an Outbreak in Lumpfish (Cyclopterus lumpus).</title>
        <authorList>
            <person name="Vasquez J.I."/>
            <person name="Cao T."/>
            <person name="Chakraborty S."/>
            <person name="Gnanagobal H."/>
            <person name="Wescot J."/>
            <person name="Boyce D."/>
            <person name="Santander J."/>
        </authorList>
    </citation>
    <scope>NUCLEOTIDE SEQUENCE [LARGE SCALE GENOMIC DNA]</scope>
    <source>
        <strain evidence="1 4">J360</strain>
    </source>
</reference>
<evidence type="ECO:0000313" key="3">
    <source>
        <dbReference type="EMBL" id="MBF4434700.1"/>
    </source>
</evidence>
<dbReference type="CDD" id="cd01996">
    <property type="entry name" value="AANH_WbpG-like"/>
    <property type="match status" value="1"/>
</dbReference>
<dbReference type="EMBL" id="SCLC01000005">
    <property type="protein sequence ID" value="MBF4434700.1"/>
    <property type="molecule type" value="Genomic_DNA"/>
</dbReference>
<organism evidence="3 6">
    <name type="scientific">Vibrio anguillarum</name>
    <name type="common">Listonella anguillarum</name>
    <dbReference type="NCBI Taxonomy" id="55601"/>
    <lineage>
        <taxon>Bacteria</taxon>
        <taxon>Pseudomonadati</taxon>
        <taxon>Pseudomonadota</taxon>
        <taxon>Gammaproteobacteria</taxon>
        <taxon>Vibrionales</taxon>
        <taxon>Vibrionaceae</taxon>
        <taxon>Vibrio</taxon>
    </lineage>
</organism>
<evidence type="ECO:0000313" key="6">
    <source>
        <dbReference type="Proteomes" id="UP000786185"/>
    </source>
</evidence>
<dbReference type="GO" id="GO:0016740">
    <property type="term" value="F:transferase activity"/>
    <property type="evidence" value="ECO:0007669"/>
    <property type="project" value="UniProtKB-KW"/>
</dbReference>
<dbReference type="InterPro" id="IPR014729">
    <property type="entry name" value="Rossmann-like_a/b/a_fold"/>
</dbReference>
<protein>
    <submittedName>
        <fullName evidence="3">N-acetyl sugar amidotransferase</fullName>
    </submittedName>
</protein>
<evidence type="ECO:0000313" key="5">
    <source>
        <dbReference type="Proteomes" id="UP000722957"/>
    </source>
</evidence>
<accession>A0A289GFJ0</accession>
<dbReference type="AlphaFoldDB" id="A0A289GFJ0"/>
<sequence>MTNSSYQMCTRCVMDTTDPEITFDEQGMCNHCHEFDNVISKRWFPNEEGKQQLEQIFNRIKEERKNYEYDCILGLSGGLDSAYLALVMKEYGMRPLVVHVDAGWNSELAVYNIEKIVKYCGYDLHTHVMNWPEVRDLQLAYLKAGVANQDVVQDHAFFASLYHFAVDNKINYVISGGNIATESVIASAWQHGAMDAINLKAIHRKFGKLPLKDYKVIGFLQYYFYYPFVKKMKVIRPLNYLPYSKDFAQKELEDKVGYKAYGRKHGESRFTKFFQNYYLPTKFNIDKRRSHLASRILSGDITREEALDELNKPLYDEAELTEDKHFVAKKLGITVENLDEMTSSPGRSYKEFKNWDSRYNMMKGLQRFLNKMLKTKVRMH</sequence>
<dbReference type="Proteomes" id="UP000256923">
    <property type="component" value="Chromosome 1"/>
</dbReference>
<evidence type="ECO:0000313" key="1">
    <source>
        <dbReference type="EMBL" id="AZS24748.1"/>
    </source>
</evidence>
<dbReference type="NCBIfam" id="TIGR03573">
    <property type="entry name" value="WbuX"/>
    <property type="match status" value="1"/>
</dbReference>
<dbReference type="EMBL" id="RDOM01000112">
    <property type="protein sequence ID" value="MBF4274188.1"/>
    <property type="molecule type" value="Genomic_DNA"/>
</dbReference>
<dbReference type="Gene3D" id="3.40.50.620">
    <property type="entry name" value="HUPs"/>
    <property type="match status" value="1"/>
</dbReference>